<keyword evidence="4" id="KW-1185">Reference proteome</keyword>
<dbReference type="RefSeq" id="WP_344566003.1">
    <property type="nucleotide sequence ID" value="NZ_BAAARJ010000008.1"/>
</dbReference>
<evidence type="ECO:0008006" key="5">
    <source>
        <dbReference type="Google" id="ProtNLM"/>
    </source>
</evidence>
<dbReference type="EMBL" id="BAAARJ010000008">
    <property type="protein sequence ID" value="GAA2613819.1"/>
    <property type="molecule type" value="Genomic_DNA"/>
</dbReference>
<keyword evidence="2" id="KW-0472">Membrane</keyword>
<dbReference type="InterPro" id="IPR001646">
    <property type="entry name" value="5peptide_repeat"/>
</dbReference>
<feature type="compositionally biased region" description="Low complexity" evidence="1">
    <location>
        <begin position="23"/>
        <end position="62"/>
    </location>
</feature>
<dbReference type="InterPro" id="IPR051082">
    <property type="entry name" value="Pentapeptide-BTB/POZ_domain"/>
</dbReference>
<accession>A0ABN3Q4X0</accession>
<feature type="transmembrane region" description="Helical" evidence="2">
    <location>
        <begin position="90"/>
        <end position="111"/>
    </location>
</feature>
<evidence type="ECO:0000313" key="3">
    <source>
        <dbReference type="EMBL" id="GAA2613819.1"/>
    </source>
</evidence>
<feature type="region of interest" description="Disordered" evidence="1">
    <location>
        <begin position="1"/>
        <end position="83"/>
    </location>
</feature>
<evidence type="ECO:0000256" key="2">
    <source>
        <dbReference type="SAM" id="Phobius"/>
    </source>
</evidence>
<dbReference type="Pfam" id="PF00805">
    <property type="entry name" value="Pentapeptide"/>
    <property type="match status" value="1"/>
</dbReference>
<dbReference type="Proteomes" id="UP001501447">
    <property type="component" value="Unassembled WGS sequence"/>
</dbReference>
<dbReference type="SUPFAM" id="SSF141571">
    <property type="entry name" value="Pentapeptide repeat-like"/>
    <property type="match status" value="1"/>
</dbReference>
<dbReference type="PANTHER" id="PTHR14136">
    <property type="entry name" value="BTB_POZ DOMAIN-CONTAINING PROTEIN KCTD9"/>
    <property type="match status" value="1"/>
</dbReference>
<reference evidence="3 4" key="1">
    <citation type="journal article" date="2019" name="Int. J. Syst. Evol. Microbiol.">
        <title>The Global Catalogue of Microorganisms (GCM) 10K type strain sequencing project: providing services to taxonomists for standard genome sequencing and annotation.</title>
        <authorList>
            <consortium name="The Broad Institute Genomics Platform"/>
            <consortium name="The Broad Institute Genome Sequencing Center for Infectious Disease"/>
            <person name="Wu L."/>
            <person name="Ma J."/>
        </authorList>
    </citation>
    <scope>NUCLEOTIDE SEQUENCE [LARGE SCALE GENOMIC DNA]</scope>
    <source>
        <strain evidence="3 4">JCM 16373</strain>
    </source>
</reference>
<sequence length="381" mass="39388">MTEHTAGADSPRQTEGPQPAVRPPGEAAGASSEASGPPSAPDAGAAEPAGGARTGAAATGPARTEDAPAVRTSAAGANAPRADWSRRAEIAVAVLAGLATLFSALAAVVTLQVQARQGRSEVDVTRQGQITDRFNEAVSNLGDQADEVRLGGIFALRRIMEDSPRDQPAIVDILSAYVRTHTPAAGGGKAERDSGGRPAPDVRATFETLSQRDPHQDQSARVDLRDTYLRYIGSRPGLTRAEGRGGPDGAGPRLANANLSGAVLSGAHLRHARLSGTYLVGTRLDGADLRQADLHKADLRGAELTGADLEGADLRGARLRAGTDPAGEDGKDGSGTDTGAPEQPARVSVGQLLRARLDSTTLLPASLEHDSRLRKRLSRAH</sequence>
<evidence type="ECO:0000313" key="4">
    <source>
        <dbReference type="Proteomes" id="UP001501447"/>
    </source>
</evidence>
<keyword evidence="2" id="KW-0812">Transmembrane</keyword>
<dbReference type="PANTHER" id="PTHR14136:SF17">
    <property type="entry name" value="BTB_POZ DOMAIN-CONTAINING PROTEIN KCTD9"/>
    <property type="match status" value="1"/>
</dbReference>
<keyword evidence="2" id="KW-1133">Transmembrane helix</keyword>
<comment type="caution">
    <text evidence="3">The sequence shown here is derived from an EMBL/GenBank/DDBJ whole genome shotgun (WGS) entry which is preliminary data.</text>
</comment>
<protein>
    <recommendedName>
        <fullName evidence="5">Pentapeptide repeat-containing protein</fullName>
    </recommendedName>
</protein>
<gene>
    <name evidence="3" type="ORF">GCM10009863_29440</name>
</gene>
<evidence type="ECO:0000256" key="1">
    <source>
        <dbReference type="SAM" id="MobiDB-lite"/>
    </source>
</evidence>
<organism evidence="3 4">
    <name type="scientific">Streptomyces axinellae</name>
    <dbReference type="NCBI Taxonomy" id="552788"/>
    <lineage>
        <taxon>Bacteria</taxon>
        <taxon>Bacillati</taxon>
        <taxon>Actinomycetota</taxon>
        <taxon>Actinomycetes</taxon>
        <taxon>Kitasatosporales</taxon>
        <taxon>Streptomycetaceae</taxon>
        <taxon>Streptomyces</taxon>
    </lineage>
</organism>
<feature type="region of interest" description="Disordered" evidence="1">
    <location>
        <begin position="320"/>
        <end position="347"/>
    </location>
</feature>
<name>A0ABN3Q4X0_9ACTN</name>
<proteinExistence type="predicted"/>
<dbReference type="Gene3D" id="2.160.20.80">
    <property type="entry name" value="E3 ubiquitin-protein ligase SopA"/>
    <property type="match status" value="1"/>
</dbReference>